<sequence>MFKQLKTEYLGWIFLIGIILLISELVFFDGGLIYSLALATGCLYIGRKLSPRSVGKILYLIGIVSSVVIVLNMMIFKFFVFAIFVYILLVYFQSKKNPEWVKPYLMEPEQKKEQIESEPLLKKEYLFENKLMGHQKTTDDVYEWNNINIQRGIGDTIIDLSHTILPKGEVVISIQSFVGNLQVLVPYDTEVRIHHSVIAGRAVIFQKQETKVYNQILSYQTAEFEAADQRIHLITSVVVGDIEVKRV</sequence>
<dbReference type="EMBL" id="LFZW01000001">
    <property type="protein sequence ID" value="KMY52041.1"/>
    <property type="molecule type" value="Genomic_DNA"/>
</dbReference>
<dbReference type="PATRIC" id="fig|1679170.3.peg.5176"/>
<keyword evidence="1" id="KW-0812">Transmembrane</keyword>
<keyword evidence="4" id="KW-1185">Reference proteome</keyword>
<proteinExistence type="predicted"/>
<dbReference type="RefSeq" id="WP_049683398.1">
    <property type="nucleotide sequence ID" value="NZ_LFZW01000001.1"/>
</dbReference>
<dbReference type="GO" id="GO:0016020">
    <property type="term" value="C:membrane"/>
    <property type="evidence" value="ECO:0007669"/>
    <property type="project" value="InterPro"/>
</dbReference>
<name>A0A0K9GZK9_9BACI</name>
<comment type="caution">
    <text evidence="3">The sequence shown here is derived from an EMBL/GenBank/DDBJ whole genome shotgun (WGS) entry which is preliminary data.</text>
</comment>
<feature type="transmembrane region" description="Helical" evidence="1">
    <location>
        <begin position="57"/>
        <end position="89"/>
    </location>
</feature>
<feature type="transmembrane region" description="Helical" evidence="1">
    <location>
        <begin position="12"/>
        <end position="45"/>
    </location>
</feature>
<feature type="domain" description="Cell wall-active antibiotics response LiaF-like C-terminal" evidence="2">
    <location>
        <begin position="132"/>
        <end position="244"/>
    </location>
</feature>
<dbReference type="Pfam" id="PF09922">
    <property type="entry name" value="LiaF-like_C"/>
    <property type="match status" value="1"/>
</dbReference>
<dbReference type="InterPro" id="IPR047793">
    <property type="entry name" value="LiaF_C"/>
</dbReference>
<dbReference type="PIRSF" id="PIRSF031509">
    <property type="entry name" value="Cell_wall_LiaF/YvqF"/>
    <property type="match status" value="1"/>
</dbReference>
<dbReference type="Proteomes" id="UP000037146">
    <property type="component" value="Unassembled WGS sequence"/>
</dbReference>
<evidence type="ECO:0000256" key="1">
    <source>
        <dbReference type="SAM" id="Phobius"/>
    </source>
</evidence>
<organism evidence="3 4">
    <name type="scientific">Peribacillus loiseleuriae</name>
    <dbReference type="NCBI Taxonomy" id="1679170"/>
    <lineage>
        <taxon>Bacteria</taxon>
        <taxon>Bacillati</taxon>
        <taxon>Bacillota</taxon>
        <taxon>Bacilli</taxon>
        <taxon>Bacillales</taxon>
        <taxon>Bacillaceae</taxon>
        <taxon>Peribacillus</taxon>
    </lineage>
</organism>
<protein>
    <submittedName>
        <fullName evidence="3">Cell wall-active antibiotics response protein</fullName>
    </submittedName>
</protein>
<dbReference type="InterPro" id="IPR024425">
    <property type="entry name" value="LiaF-like_C"/>
</dbReference>
<dbReference type="OrthoDB" id="2351415at2"/>
<keyword evidence="1" id="KW-1133">Transmembrane helix</keyword>
<keyword evidence="1" id="KW-0472">Membrane</keyword>
<accession>A0A0K9GZK9</accession>
<evidence type="ECO:0000313" key="3">
    <source>
        <dbReference type="EMBL" id="KMY52041.1"/>
    </source>
</evidence>
<gene>
    <name evidence="3" type="ORF">AC625_23090</name>
</gene>
<dbReference type="InterPro" id="IPR016975">
    <property type="entry name" value="Cell_wall_LiaF"/>
</dbReference>
<dbReference type="AlphaFoldDB" id="A0A0K9GZK9"/>
<evidence type="ECO:0000313" key="4">
    <source>
        <dbReference type="Proteomes" id="UP000037146"/>
    </source>
</evidence>
<dbReference type="STRING" id="1679170.AC625_23090"/>
<evidence type="ECO:0000259" key="2">
    <source>
        <dbReference type="Pfam" id="PF09922"/>
    </source>
</evidence>
<dbReference type="NCBIfam" id="NF040535">
    <property type="entry name" value="LiaF_C_term"/>
    <property type="match status" value="1"/>
</dbReference>
<reference evidence="4" key="1">
    <citation type="submission" date="2015-07" db="EMBL/GenBank/DDBJ databases">
        <title>Genome sequencing project for genomic taxonomy and phylogenomics of Bacillus-like bacteria.</title>
        <authorList>
            <person name="Liu B."/>
            <person name="Wang J."/>
            <person name="Zhu Y."/>
            <person name="Liu G."/>
            <person name="Chen Q."/>
            <person name="Chen Z."/>
            <person name="Lan J."/>
            <person name="Che J."/>
            <person name="Ge C."/>
            <person name="Shi H."/>
            <person name="Pan Z."/>
            <person name="Liu X."/>
        </authorList>
    </citation>
    <scope>NUCLEOTIDE SEQUENCE [LARGE SCALE GENOMIC DNA]</scope>
    <source>
        <strain evidence="4">FJAT-27997</strain>
    </source>
</reference>